<name>A0A9P7E4W0_9AGAM</name>
<reference evidence="1" key="1">
    <citation type="journal article" date="2020" name="New Phytol.">
        <title>Comparative genomics reveals dynamic genome evolution in host specialist ectomycorrhizal fungi.</title>
        <authorList>
            <person name="Lofgren L.A."/>
            <person name="Nguyen N.H."/>
            <person name="Vilgalys R."/>
            <person name="Ruytinx J."/>
            <person name="Liao H.L."/>
            <person name="Branco S."/>
            <person name="Kuo A."/>
            <person name="LaButti K."/>
            <person name="Lipzen A."/>
            <person name="Andreopoulos W."/>
            <person name="Pangilinan J."/>
            <person name="Riley R."/>
            <person name="Hundley H."/>
            <person name="Na H."/>
            <person name="Barry K."/>
            <person name="Grigoriev I.V."/>
            <person name="Stajich J.E."/>
            <person name="Kennedy P.G."/>
        </authorList>
    </citation>
    <scope>NUCLEOTIDE SEQUENCE</scope>
    <source>
        <strain evidence="1">MN1</strain>
    </source>
</reference>
<dbReference type="EMBL" id="JABBWG010000030">
    <property type="protein sequence ID" value="KAG1811255.1"/>
    <property type="molecule type" value="Genomic_DNA"/>
</dbReference>
<evidence type="ECO:0000313" key="2">
    <source>
        <dbReference type="Proteomes" id="UP000807769"/>
    </source>
</evidence>
<protein>
    <submittedName>
        <fullName evidence="1">Uncharacterized protein</fullName>
    </submittedName>
</protein>
<comment type="caution">
    <text evidence="1">The sequence shown here is derived from an EMBL/GenBank/DDBJ whole genome shotgun (WGS) entry which is preliminary data.</text>
</comment>
<accession>A0A9P7E4W0</accession>
<proteinExistence type="predicted"/>
<evidence type="ECO:0000313" key="1">
    <source>
        <dbReference type="EMBL" id="KAG1811255.1"/>
    </source>
</evidence>
<organism evidence="1 2">
    <name type="scientific">Suillus subaureus</name>
    <dbReference type="NCBI Taxonomy" id="48587"/>
    <lineage>
        <taxon>Eukaryota</taxon>
        <taxon>Fungi</taxon>
        <taxon>Dikarya</taxon>
        <taxon>Basidiomycota</taxon>
        <taxon>Agaricomycotina</taxon>
        <taxon>Agaricomycetes</taxon>
        <taxon>Agaricomycetidae</taxon>
        <taxon>Boletales</taxon>
        <taxon>Suillineae</taxon>
        <taxon>Suillaceae</taxon>
        <taxon>Suillus</taxon>
    </lineage>
</organism>
<dbReference type="RefSeq" id="XP_041189915.1">
    <property type="nucleotide sequence ID" value="XM_041333221.1"/>
</dbReference>
<dbReference type="AlphaFoldDB" id="A0A9P7E4W0"/>
<dbReference type="Proteomes" id="UP000807769">
    <property type="component" value="Unassembled WGS sequence"/>
</dbReference>
<gene>
    <name evidence="1" type="ORF">BJ212DRAFT_1302132</name>
</gene>
<dbReference type="GeneID" id="64627238"/>
<sequence>MGDFKSIPIQWSSCINCTGIQGFDAGNPGITPLQHFEDTVSPVWRDSIETKYVCSKFTRSWIRAQSLKPDVAPNQHNLSMEAWKVHAMGLDSHFVRKVSAQCHFDWILNEEGSVTVGDGSRNSKRDNTDIFLSGKIIDHMWSGMAKMPRVQSIIINDQGKAQRLDPRTQGSLDL</sequence>
<keyword evidence="2" id="KW-1185">Reference proteome</keyword>